<keyword evidence="6" id="KW-0678">Repressor</keyword>
<evidence type="ECO:0000256" key="6">
    <source>
        <dbReference type="ARBA" id="ARBA00022491"/>
    </source>
</evidence>
<keyword evidence="9" id="KW-0805">Transcription regulation</keyword>
<dbReference type="GO" id="GO:0045892">
    <property type="term" value="P:negative regulation of DNA-templated transcription"/>
    <property type="evidence" value="ECO:0007669"/>
    <property type="project" value="TreeGrafter"/>
</dbReference>
<protein>
    <recommendedName>
        <fullName evidence="4">Ferric uptake regulation protein</fullName>
    </recommendedName>
</protein>
<comment type="subunit">
    <text evidence="3">Homodimer.</text>
</comment>
<evidence type="ECO:0000256" key="4">
    <source>
        <dbReference type="ARBA" id="ARBA00020910"/>
    </source>
</evidence>
<evidence type="ECO:0000313" key="13">
    <source>
        <dbReference type="EMBL" id="HGV55944.1"/>
    </source>
</evidence>
<dbReference type="InterPro" id="IPR036390">
    <property type="entry name" value="WH_DNA-bd_sf"/>
</dbReference>
<dbReference type="InterPro" id="IPR002481">
    <property type="entry name" value="FUR"/>
</dbReference>
<dbReference type="GO" id="GO:0003700">
    <property type="term" value="F:DNA-binding transcription factor activity"/>
    <property type="evidence" value="ECO:0007669"/>
    <property type="project" value="InterPro"/>
</dbReference>
<evidence type="ECO:0000256" key="9">
    <source>
        <dbReference type="ARBA" id="ARBA00023015"/>
    </source>
</evidence>
<dbReference type="Gene3D" id="1.10.10.10">
    <property type="entry name" value="Winged helix-like DNA-binding domain superfamily/Winged helix DNA-binding domain"/>
    <property type="match status" value="1"/>
</dbReference>
<evidence type="ECO:0000256" key="3">
    <source>
        <dbReference type="ARBA" id="ARBA00011738"/>
    </source>
</evidence>
<evidence type="ECO:0000256" key="11">
    <source>
        <dbReference type="ARBA" id="ARBA00023163"/>
    </source>
</evidence>
<feature type="binding site" evidence="12">
    <location>
        <position position="101"/>
    </location>
    <ligand>
        <name>Zn(2+)</name>
        <dbReference type="ChEBI" id="CHEBI:29105"/>
    </ligand>
</feature>
<dbReference type="SUPFAM" id="SSF46785">
    <property type="entry name" value="Winged helix' DNA-binding domain"/>
    <property type="match status" value="1"/>
</dbReference>
<dbReference type="GO" id="GO:0000976">
    <property type="term" value="F:transcription cis-regulatory region binding"/>
    <property type="evidence" value="ECO:0007669"/>
    <property type="project" value="TreeGrafter"/>
</dbReference>
<feature type="binding site" evidence="12">
    <location>
        <position position="98"/>
    </location>
    <ligand>
        <name>Zn(2+)</name>
        <dbReference type="ChEBI" id="CHEBI:29105"/>
    </ligand>
</feature>
<dbReference type="PANTHER" id="PTHR33202">
    <property type="entry name" value="ZINC UPTAKE REGULATION PROTEIN"/>
    <property type="match status" value="1"/>
</dbReference>
<feature type="binding site" evidence="12">
    <location>
        <position position="138"/>
    </location>
    <ligand>
        <name>Zn(2+)</name>
        <dbReference type="ChEBI" id="CHEBI:29105"/>
    </ligand>
</feature>
<keyword evidence="5" id="KW-0963">Cytoplasm</keyword>
<dbReference type="PANTHER" id="PTHR33202:SF2">
    <property type="entry name" value="FERRIC UPTAKE REGULATION PROTEIN"/>
    <property type="match status" value="1"/>
</dbReference>
<comment type="subcellular location">
    <subcellularLocation>
        <location evidence="1">Cytoplasm</location>
    </subcellularLocation>
</comment>
<comment type="caution">
    <text evidence="13">The sequence shown here is derived from an EMBL/GenBank/DDBJ whole genome shotgun (WGS) entry which is preliminary data.</text>
</comment>
<accession>A0A832LWZ1</accession>
<dbReference type="EMBL" id="DSZU01000141">
    <property type="protein sequence ID" value="HGV55944.1"/>
    <property type="molecule type" value="Genomic_DNA"/>
</dbReference>
<reference evidence="13" key="1">
    <citation type="journal article" date="2020" name="mSystems">
        <title>Genome- and Community-Level Interaction Insights into Carbon Utilization and Element Cycling Functions of Hydrothermarchaeota in Hydrothermal Sediment.</title>
        <authorList>
            <person name="Zhou Z."/>
            <person name="Liu Y."/>
            <person name="Xu W."/>
            <person name="Pan J."/>
            <person name="Luo Z.H."/>
            <person name="Li M."/>
        </authorList>
    </citation>
    <scope>NUCLEOTIDE SEQUENCE [LARGE SCALE GENOMIC DNA]</scope>
    <source>
        <strain evidence="13">SpSt-605</strain>
    </source>
</reference>
<evidence type="ECO:0000256" key="12">
    <source>
        <dbReference type="PIRSR" id="PIRSR602481-1"/>
    </source>
</evidence>
<dbReference type="GO" id="GO:0008270">
    <property type="term" value="F:zinc ion binding"/>
    <property type="evidence" value="ECO:0007669"/>
    <property type="project" value="TreeGrafter"/>
</dbReference>
<evidence type="ECO:0000256" key="5">
    <source>
        <dbReference type="ARBA" id="ARBA00022490"/>
    </source>
</evidence>
<keyword evidence="8 12" id="KW-0862">Zinc</keyword>
<evidence type="ECO:0000256" key="7">
    <source>
        <dbReference type="ARBA" id="ARBA00022723"/>
    </source>
</evidence>
<dbReference type="GO" id="GO:1900376">
    <property type="term" value="P:regulation of secondary metabolite biosynthetic process"/>
    <property type="evidence" value="ECO:0007669"/>
    <property type="project" value="TreeGrafter"/>
</dbReference>
<dbReference type="InterPro" id="IPR036388">
    <property type="entry name" value="WH-like_DNA-bd_sf"/>
</dbReference>
<keyword evidence="10" id="KW-0238">DNA-binding</keyword>
<proteinExistence type="inferred from homology"/>
<comment type="cofactor">
    <cofactor evidence="12">
        <name>Zn(2+)</name>
        <dbReference type="ChEBI" id="CHEBI:29105"/>
    </cofactor>
    <text evidence="12">Binds 1 zinc ion per subunit.</text>
</comment>
<keyword evidence="11" id="KW-0804">Transcription</keyword>
<organism evidence="13">
    <name type="scientific">Caldimicrobium thiodismutans</name>
    <dbReference type="NCBI Taxonomy" id="1653476"/>
    <lineage>
        <taxon>Bacteria</taxon>
        <taxon>Pseudomonadati</taxon>
        <taxon>Thermodesulfobacteriota</taxon>
        <taxon>Thermodesulfobacteria</taxon>
        <taxon>Thermodesulfobacteriales</taxon>
        <taxon>Thermodesulfobacteriaceae</taxon>
        <taxon>Caldimicrobium</taxon>
    </lineage>
</organism>
<evidence type="ECO:0000256" key="2">
    <source>
        <dbReference type="ARBA" id="ARBA00007957"/>
    </source>
</evidence>
<dbReference type="Pfam" id="PF01475">
    <property type="entry name" value="FUR"/>
    <property type="match status" value="1"/>
</dbReference>
<dbReference type="AlphaFoldDB" id="A0A832LWZ1"/>
<dbReference type="Gene3D" id="3.30.1490.190">
    <property type="match status" value="1"/>
</dbReference>
<evidence type="ECO:0000256" key="10">
    <source>
        <dbReference type="ARBA" id="ARBA00023125"/>
    </source>
</evidence>
<keyword evidence="7 12" id="KW-0479">Metal-binding</keyword>
<dbReference type="InterPro" id="IPR043135">
    <property type="entry name" value="Fur_C"/>
</dbReference>
<name>A0A832LWZ1_9BACT</name>
<comment type="similarity">
    <text evidence="2">Belongs to the Fur family.</text>
</comment>
<evidence type="ECO:0000256" key="8">
    <source>
        <dbReference type="ARBA" id="ARBA00022833"/>
    </source>
</evidence>
<dbReference type="GO" id="GO:0005829">
    <property type="term" value="C:cytosol"/>
    <property type="evidence" value="ECO:0007669"/>
    <property type="project" value="TreeGrafter"/>
</dbReference>
<dbReference type="CDD" id="cd07153">
    <property type="entry name" value="Fur_like"/>
    <property type="match status" value="1"/>
</dbReference>
<feature type="binding site" evidence="12">
    <location>
        <position position="141"/>
    </location>
    <ligand>
        <name>Zn(2+)</name>
        <dbReference type="ChEBI" id="CHEBI:29105"/>
    </ligand>
</feature>
<evidence type="ECO:0000256" key="1">
    <source>
        <dbReference type="ARBA" id="ARBA00004496"/>
    </source>
</evidence>
<gene>
    <name evidence="13" type="ORF">ENT73_07715</name>
</gene>
<sequence length="145" mass="17005">MIETIIEGFRQFIKKRGLKYTPEREEILREILSLKDHFDVDSLYLRLKGKNSKVSKASIYRTIPLLVEGGYIQEVYKKGGQSYYEVTLNKLPHLHFICVKCGAVQEAIDERLNNLIEELEQSSKYRFLTYHLEIFGLCPTCREVK</sequence>